<name>A0A1I2MJR1_9CLOT</name>
<dbReference type="EMBL" id="FOOE01000015">
    <property type="protein sequence ID" value="SFF91744.1"/>
    <property type="molecule type" value="Genomic_DNA"/>
</dbReference>
<evidence type="ECO:0000259" key="1">
    <source>
        <dbReference type="Pfam" id="PF04324"/>
    </source>
</evidence>
<evidence type="ECO:0000313" key="2">
    <source>
        <dbReference type="EMBL" id="SFF91744.1"/>
    </source>
</evidence>
<dbReference type="eggNOG" id="ENOG5032G7V">
    <property type="taxonomic scope" value="Bacteria"/>
</dbReference>
<dbReference type="InterPro" id="IPR041854">
    <property type="entry name" value="BFD-like_2Fe2S-bd_dom_sf"/>
</dbReference>
<dbReference type="AlphaFoldDB" id="A0A1I2MJR1"/>
<reference evidence="2 3" key="1">
    <citation type="submission" date="2016-10" db="EMBL/GenBank/DDBJ databases">
        <authorList>
            <person name="de Groot N.N."/>
        </authorList>
    </citation>
    <scope>NUCLEOTIDE SEQUENCE [LARGE SCALE GENOMIC DNA]</scope>
    <source>
        <strain evidence="2 3">NLAE-zl-G419</strain>
    </source>
</reference>
<dbReference type="GeneID" id="90544132"/>
<gene>
    <name evidence="2" type="ORF">SAMN04487885_11552</name>
</gene>
<organism evidence="2 3">
    <name type="scientific">Clostridium cadaveris</name>
    <dbReference type="NCBI Taxonomy" id="1529"/>
    <lineage>
        <taxon>Bacteria</taxon>
        <taxon>Bacillati</taxon>
        <taxon>Bacillota</taxon>
        <taxon>Clostridia</taxon>
        <taxon>Eubacteriales</taxon>
        <taxon>Clostridiaceae</taxon>
        <taxon>Clostridium</taxon>
    </lineage>
</organism>
<dbReference type="Proteomes" id="UP000182135">
    <property type="component" value="Unassembled WGS sequence"/>
</dbReference>
<protein>
    <submittedName>
        <fullName evidence="2">BFD-like [2Fe-2S] binding domain-containing protein</fullName>
    </submittedName>
</protein>
<evidence type="ECO:0000313" key="3">
    <source>
        <dbReference type="Proteomes" id="UP000182135"/>
    </source>
</evidence>
<dbReference type="RefSeq" id="WP_027638885.1">
    <property type="nucleotide sequence ID" value="NZ_BAAACD010000038.1"/>
</dbReference>
<dbReference type="OrthoDB" id="1933691at2"/>
<keyword evidence="3" id="KW-1185">Reference proteome</keyword>
<feature type="domain" description="BFD-like [2Fe-2S]-binding" evidence="1">
    <location>
        <begin position="6"/>
        <end position="57"/>
    </location>
</feature>
<dbReference type="InterPro" id="IPR007419">
    <property type="entry name" value="BFD-like_2Fe2S-bd_dom"/>
</dbReference>
<dbReference type="Gene3D" id="1.10.10.1100">
    <property type="entry name" value="BFD-like [2Fe-2S]-binding domain"/>
    <property type="match status" value="1"/>
</dbReference>
<accession>A0A1I2MJR1</accession>
<sequence length="60" mass="6453">MSNDKIICICNQVDEDTIINAIKEGATTVDAVREKTGATGGACHGARCKKKVEALIEKYK</sequence>
<dbReference type="Pfam" id="PF04324">
    <property type="entry name" value="Fer2_BFD"/>
    <property type="match status" value="1"/>
</dbReference>
<dbReference type="STRING" id="1529.SAMN04487885_11552"/>
<proteinExistence type="predicted"/>